<accession>A0A9W9MEL1</accession>
<evidence type="ECO:0000313" key="1">
    <source>
        <dbReference type="EMBL" id="KAJ5200276.1"/>
    </source>
</evidence>
<dbReference type="AlphaFoldDB" id="A0A9W9MEL1"/>
<protein>
    <submittedName>
        <fullName evidence="1">Uncharacterized protein</fullName>
    </submittedName>
</protein>
<dbReference type="Proteomes" id="UP001150879">
    <property type="component" value="Unassembled WGS sequence"/>
</dbReference>
<dbReference type="EMBL" id="JAPQKP010000003">
    <property type="protein sequence ID" value="KAJ5200276.1"/>
    <property type="molecule type" value="Genomic_DNA"/>
</dbReference>
<name>A0A9W9MEL1_9EURO</name>
<dbReference type="OrthoDB" id="3796275at2759"/>
<organism evidence="1 2">
    <name type="scientific">Penicillium cf. griseofulvum</name>
    <dbReference type="NCBI Taxonomy" id="2972120"/>
    <lineage>
        <taxon>Eukaryota</taxon>
        <taxon>Fungi</taxon>
        <taxon>Dikarya</taxon>
        <taxon>Ascomycota</taxon>
        <taxon>Pezizomycotina</taxon>
        <taxon>Eurotiomycetes</taxon>
        <taxon>Eurotiomycetidae</taxon>
        <taxon>Eurotiales</taxon>
        <taxon>Aspergillaceae</taxon>
        <taxon>Penicillium</taxon>
    </lineage>
</organism>
<sequence length="264" mass="29070">MPRITSREVLRSPLPNLLLGPYHTISSALHLIHYIGPLAPWADFRAGVLGSILPAGGSTIYHTLTNRDIHLEQVYVSDETGVQGRFQQAVGHVLGAVSGAGHVARGVNIRFADFKSVGLQYNKTPDVAIVSRDSPICLLAVGELKVPWVEAHAIPDNQGDEDDLCATIGQLAEYMIDLKLPYGFHSTYNETIFLRQVNVQGVWTIEYSEVINDTSDLPIRQCFWYLAQLAAAVAGQPVNNTIPKHLLHGGPRDRKISRAEYSIR</sequence>
<proteinExistence type="predicted"/>
<reference evidence="1" key="1">
    <citation type="submission" date="2022-11" db="EMBL/GenBank/DDBJ databases">
        <authorList>
            <person name="Petersen C."/>
        </authorList>
    </citation>
    <scope>NUCLEOTIDE SEQUENCE</scope>
    <source>
        <strain evidence="1">IBT 16849</strain>
    </source>
</reference>
<evidence type="ECO:0000313" key="2">
    <source>
        <dbReference type="Proteomes" id="UP001150879"/>
    </source>
</evidence>
<gene>
    <name evidence="1" type="ORF">N7472_005480</name>
</gene>
<reference evidence="1" key="2">
    <citation type="journal article" date="2023" name="IMA Fungus">
        <title>Comparative genomic study of the Penicillium genus elucidates a diverse pangenome and 15 lateral gene transfer events.</title>
        <authorList>
            <person name="Petersen C."/>
            <person name="Sorensen T."/>
            <person name="Nielsen M.R."/>
            <person name="Sondergaard T.E."/>
            <person name="Sorensen J.L."/>
            <person name="Fitzpatrick D.A."/>
            <person name="Frisvad J.C."/>
            <person name="Nielsen K.L."/>
        </authorList>
    </citation>
    <scope>NUCLEOTIDE SEQUENCE</scope>
    <source>
        <strain evidence="1">IBT 16849</strain>
    </source>
</reference>
<keyword evidence="2" id="KW-1185">Reference proteome</keyword>
<comment type="caution">
    <text evidence="1">The sequence shown here is derived from an EMBL/GenBank/DDBJ whole genome shotgun (WGS) entry which is preliminary data.</text>
</comment>